<dbReference type="InterPro" id="IPR020568">
    <property type="entry name" value="Ribosomal_Su5_D2-typ_SF"/>
</dbReference>
<name>A0ABQ5YRE1_9BURK</name>
<evidence type="ECO:0000256" key="4">
    <source>
        <dbReference type="ARBA" id="ARBA00023204"/>
    </source>
</evidence>
<dbReference type="SUPFAM" id="SSF55874">
    <property type="entry name" value="ATPase domain of HSP90 chaperone/DNA topoisomerase II/histidine kinase"/>
    <property type="match status" value="1"/>
</dbReference>
<dbReference type="HAMAP" id="MF_00149">
    <property type="entry name" value="DNA_mis_repair"/>
    <property type="match status" value="1"/>
</dbReference>
<keyword evidence="3 5" id="KW-0227">DNA damage</keyword>
<dbReference type="Proteomes" id="UP001156664">
    <property type="component" value="Unassembled WGS sequence"/>
</dbReference>
<dbReference type="InterPro" id="IPR014762">
    <property type="entry name" value="DNA_mismatch_repair_CS"/>
</dbReference>
<dbReference type="InterPro" id="IPR042120">
    <property type="entry name" value="MutL_C_dimsub"/>
</dbReference>
<evidence type="ECO:0000256" key="2">
    <source>
        <dbReference type="ARBA" id="ARBA00021975"/>
    </source>
</evidence>
<proteinExistence type="inferred from homology"/>
<dbReference type="InterPro" id="IPR042121">
    <property type="entry name" value="MutL_C_regsub"/>
</dbReference>
<feature type="domain" description="MutL C-terminal dimerisation" evidence="6">
    <location>
        <begin position="424"/>
        <end position="568"/>
    </location>
</feature>
<dbReference type="RefSeq" id="WP_284281937.1">
    <property type="nucleotide sequence ID" value="NZ_BSOJ01000028.1"/>
</dbReference>
<evidence type="ECO:0000259" key="6">
    <source>
        <dbReference type="SMART" id="SM00853"/>
    </source>
</evidence>
<dbReference type="Gene3D" id="3.30.1370.100">
    <property type="entry name" value="MutL, C-terminal domain, regulatory subdomain"/>
    <property type="match status" value="1"/>
</dbReference>
<dbReference type="Pfam" id="PF13589">
    <property type="entry name" value="HATPase_c_3"/>
    <property type="match status" value="1"/>
</dbReference>
<evidence type="ECO:0000313" key="9">
    <source>
        <dbReference type="Proteomes" id="UP001156664"/>
    </source>
</evidence>
<dbReference type="Gene3D" id="3.30.1540.20">
    <property type="entry name" value="MutL, C-terminal domain, dimerisation subdomain"/>
    <property type="match status" value="1"/>
</dbReference>
<protein>
    <recommendedName>
        <fullName evidence="2 5">DNA mismatch repair protein MutL</fullName>
    </recommendedName>
</protein>
<evidence type="ECO:0000256" key="5">
    <source>
        <dbReference type="HAMAP-Rule" id="MF_00149"/>
    </source>
</evidence>
<dbReference type="Gene3D" id="3.30.565.10">
    <property type="entry name" value="Histidine kinase-like ATPase, C-terminal domain"/>
    <property type="match status" value="1"/>
</dbReference>
<dbReference type="Pfam" id="PF01119">
    <property type="entry name" value="DNA_mis_repair"/>
    <property type="match status" value="1"/>
</dbReference>
<evidence type="ECO:0000256" key="1">
    <source>
        <dbReference type="ARBA" id="ARBA00006082"/>
    </source>
</evidence>
<dbReference type="Gene3D" id="3.30.230.10">
    <property type="match status" value="1"/>
</dbReference>
<dbReference type="InterPro" id="IPR014721">
    <property type="entry name" value="Ribsml_uS5_D2-typ_fold_subgr"/>
</dbReference>
<organism evidence="8 9">
    <name type="scientific">Limnobacter litoralis</name>
    <dbReference type="NCBI Taxonomy" id="481366"/>
    <lineage>
        <taxon>Bacteria</taxon>
        <taxon>Pseudomonadati</taxon>
        <taxon>Pseudomonadota</taxon>
        <taxon>Betaproteobacteria</taxon>
        <taxon>Burkholderiales</taxon>
        <taxon>Burkholderiaceae</taxon>
        <taxon>Limnobacter</taxon>
    </lineage>
</organism>
<dbReference type="EMBL" id="BSOJ01000028">
    <property type="protein sequence ID" value="GLR27200.1"/>
    <property type="molecule type" value="Genomic_DNA"/>
</dbReference>
<reference evidence="9" key="1">
    <citation type="journal article" date="2019" name="Int. J. Syst. Evol. Microbiol.">
        <title>The Global Catalogue of Microorganisms (GCM) 10K type strain sequencing project: providing services to taxonomists for standard genome sequencing and annotation.</title>
        <authorList>
            <consortium name="The Broad Institute Genomics Platform"/>
            <consortium name="The Broad Institute Genome Sequencing Center for Infectious Disease"/>
            <person name="Wu L."/>
            <person name="Ma J."/>
        </authorList>
    </citation>
    <scope>NUCLEOTIDE SEQUENCE [LARGE SCALE GENOMIC DNA]</scope>
    <source>
        <strain evidence="9">NBRC 105857</strain>
    </source>
</reference>
<comment type="function">
    <text evidence="5">This protein is involved in the repair of mismatches in DNA. It is required for dam-dependent methyl-directed DNA mismatch repair. May act as a 'molecular matchmaker', a protein that promotes the formation of a stable complex between two or more DNA-binding proteins in an ATP-dependent manner without itself being part of a final effector complex.</text>
</comment>
<dbReference type="InterPro" id="IPR036890">
    <property type="entry name" value="HATPase_C_sf"/>
</dbReference>
<dbReference type="InterPro" id="IPR038973">
    <property type="entry name" value="MutL/Mlh/Pms-like"/>
</dbReference>
<dbReference type="NCBIfam" id="TIGR00585">
    <property type="entry name" value="mutl"/>
    <property type="match status" value="1"/>
</dbReference>
<keyword evidence="9" id="KW-1185">Reference proteome</keyword>
<dbReference type="CDD" id="cd16926">
    <property type="entry name" value="HATPase_MutL-MLH-PMS-like"/>
    <property type="match status" value="1"/>
</dbReference>
<dbReference type="InterPro" id="IPR013507">
    <property type="entry name" value="DNA_mismatch_S5_2-like"/>
</dbReference>
<dbReference type="NCBIfam" id="NF000949">
    <property type="entry name" value="PRK00095.1-2"/>
    <property type="match status" value="1"/>
</dbReference>
<dbReference type="SMART" id="SM01340">
    <property type="entry name" value="DNA_mis_repair"/>
    <property type="match status" value="1"/>
</dbReference>
<dbReference type="SUPFAM" id="SSF54211">
    <property type="entry name" value="Ribosomal protein S5 domain 2-like"/>
    <property type="match status" value="1"/>
</dbReference>
<evidence type="ECO:0000256" key="3">
    <source>
        <dbReference type="ARBA" id="ARBA00022763"/>
    </source>
</evidence>
<dbReference type="InterPro" id="IPR037198">
    <property type="entry name" value="MutL_C_sf"/>
</dbReference>
<dbReference type="CDD" id="cd03482">
    <property type="entry name" value="MutL_Trans_MutL"/>
    <property type="match status" value="1"/>
</dbReference>
<accession>A0ABQ5YRE1</accession>
<dbReference type="SUPFAM" id="SSF118116">
    <property type="entry name" value="DNA mismatch repair protein MutL"/>
    <property type="match status" value="1"/>
</dbReference>
<evidence type="ECO:0000313" key="8">
    <source>
        <dbReference type="EMBL" id="GLR27200.1"/>
    </source>
</evidence>
<dbReference type="Pfam" id="PF08676">
    <property type="entry name" value="MutL_C"/>
    <property type="match status" value="1"/>
</dbReference>
<comment type="caution">
    <text evidence="8">The sequence shown here is derived from an EMBL/GenBank/DDBJ whole genome shotgun (WGS) entry which is preliminary data.</text>
</comment>
<gene>
    <name evidence="5 8" type="primary">mutL</name>
    <name evidence="8" type="ORF">GCM10007875_22910</name>
</gene>
<dbReference type="PANTHER" id="PTHR10073">
    <property type="entry name" value="DNA MISMATCH REPAIR PROTEIN MLH, PMS, MUTL"/>
    <property type="match status" value="1"/>
</dbReference>
<dbReference type="PROSITE" id="PS00058">
    <property type="entry name" value="DNA_MISMATCH_REPAIR_1"/>
    <property type="match status" value="1"/>
</dbReference>
<dbReference type="InterPro" id="IPR002099">
    <property type="entry name" value="MutL/Mlh/PMS"/>
</dbReference>
<keyword evidence="4 5" id="KW-0234">DNA repair</keyword>
<dbReference type="InterPro" id="IPR020667">
    <property type="entry name" value="DNA_mismatch_repair_MutL"/>
</dbReference>
<sequence>MHKAPISLLPDVLISQIAAGEVVDRPASVVKELVENALDAGATEMTIRIDGGGIQRILVQDNGAGIPATELPLAVTRHATSKIQTLSDLESVVTLGFRGEALASIASVSQMTVSSATAGATHGHAISNRTGAWLTEPAACPIGTTVEVLSLYFSTPARRKFLKTEQTEFFHCLDVIKRMALANPSVSWVVYRDGKLYARYQASDWSARVFGILEAMADGASKPIDFETADMKLRGAIGLPDAARGRGDMQFFYVNGRFVKDKLLNHAVRAAYEDVLHGDKFPAFVLFLNLPPTEVDVNVHPAKTEVRFRNSKAVHQWVRQVILSALSSSRAVSELSPAQADLQAAPSQGQPSWVNSQAGRTAYPAPQPRAGVLPFAREGLADYLQAYQPLPQTIEKPVGQPVPRPLSNASPLPVSRPDEYLGQAVAQIHGIYILAQRADGLIVVDMHAAHERVLYEQFKQILDGRVQAASQELLVPILVNIDPRLSGEVENGSEVWQKLGFRLSLVSPQEIAVRAMPTLLLGQDVAGLLRQWLGDLQSFGVAHVLERHRNEWLATLACHTAVRANRSLSLVEMNALLRAMEQTERSDQCNHGRPTWRHFSMSEMDKWFLRGQ</sequence>
<dbReference type="PANTHER" id="PTHR10073:SF12">
    <property type="entry name" value="DNA MISMATCH REPAIR PROTEIN MLH1"/>
    <property type="match status" value="1"/>
</dbReference>
<feature type="domain" description="DNA mismatch repair protein S5" evidence="7">
    <location>
        <begin position="209"/>
        <end position="327"/>
    </location>
</feature>
<dbReference type="SMART" id="SM00853">
    <property type="entry name" value="MutL_C"/>
    <property type="match status" value="1"/>
</dbReference>
<evidence type="ECO:0000259" key="7">
    <source>
        <dbReference type="SMART" id="SM01340"/>
    </source>
</evidence>
<comment type="similarity">
    <text evidence="1 5">Belongs to the DNA mismatch repair MutL/HexB family.</text>
</comment>
<dbReference type="InterPro" id="IPR014790">
    <property type="entry name" value="MutL_C"/>
</dbReference>